<organism evidence="2 3">
    <name type="scientific">Morus notabilis</name>
    <dbReference type="NCBI Taxonomy" id="981085"/>
    <lineage>
        <taxon>Eukaryota</taxon>
        <taxon>Viridiplantae</taxon>
        <taxon>Streptophyta</taxon>
        <taxon>Embryophyta</taxon>
        <taxon>Tracheophyta</taxon>
        <taxon>Spermatophyta</taxon>
        <taxon>Magnoliopsida</taxon>
        <taxon>eudicotyledons</taxon>
        <taxon>Gunneridae</taxon>
        <taxon>Pentapetalae</taxon>
        <taxon>rosids</taxon>
        <taxon>fabids</taxon>
        <taxon>Rosales</taxon>
        <taxon>Moraceae</taxon>
        <taxon>Moreae</taxon>
        <taxon>Morus</taxon>
    </lineage>
</organism>
<proteinExistence type="predicted"/>
<name>W9SIA3_9ROSA</name>
<protein>
    <submittedName>
        <fullName evidence="2">Uncharacterized protein</fullName>
    </submittedName>
</protein>
<feature type="compositionally biased region" description="Basic and acidic residues" evidence="1">
    <location>
        <begin position="9"/>
        <end position="21"/>
    </location>
</feature>
<reference evidence="3" key="1">
    <citation type="submission" date="2013-01" db="EMBL/GenBank/DDBJ databases">
        <title>Draft Genome Sequence of a Mulberry Tree, Morus notabilis C.K. Schneid.</title>
        <authorList>
            <person name="He N."/>
            <person name="Zhao S."/>
        </authorList>
    </citation>
    <scope>NUCLEOTIDE SEQUENCE</scope>
</reference>
<dbReference type="EMBL" id="KE346217">
    <property type="protein sequence ID" value="EXC30834.1"/>
    <property type="molecule type" value="Genomic_DNA"/>
</dbReference>
<feature type="region of interest" description="Disordered" evidence="1">
    <location>
        <begin position="1"/>
        <end position="60"/>
    </location>
</feature>
<feature type="compositionally biased region" description="Polar residues" evidence="1">
    <location>
        <begin position="47"/>
        <end position="60"/>
    </location>
</feature>
<keyword evidence="3" id="KW-1185">Reference proteome</keyword>
<evidence type="ECO:0000313" key="3">
    <source>
        <dbReference type="Proteomes" id="UP000030645"/>
    </source>
</evidence>
<evidence type="ECO:0000256" key="1">
    <source>
        <dbReference type="SAM" id="MobiDB-lite"/>
    </source>
</evidence>
<sequence>MHKPVVRKKSLEQLLKDDRRRANPTRKRTTDRQQIDPPMIHRRSTNERANPSALTEDSRQ</sequence>
<evidence type="ECO:0000313" key="2">
    <source>
        <dbReference type="EMBL" id="EXC30834.1"/>
    </source>
</evidence>
<accession>W9SIA3</accession>
<dbReference type="AlphaFoldDB" id="W9SIA3"/>
<dbReference type="Proteomes" id="UP000030645">
    <property type="component" value="Unassembled WGS sequence"/>
</dbReference>
<gene>
    <name evidence="2" type="ORF">L484_028013</name>
</gene>